<feature type="domain" description="PHD-type" evidence="33">
    <location>
        <begin position="4634"/>
        <end position="4742"/>
    </location>
</feature>
<feature type="region of interest" description="Disordered" evidence="28">
    <location>
        <begin position="2142"/>
        <end position="2239"/>
    </location>
</feature>
<dbReference type="FunFam" id="3.30.160.360:FF:000001">
    <property type="entry name" value="Histone-lysine N-methyltransferase"/>
    <property type="match status" value="1"/>
</dbReference>
<keyword evidence="11" id="KW-0156">Chromatin regulator</keyword>
<evidence type="ECO:0000256" key="22">
    <source>
        <dbReference type="ARBA" id="ARBA00023620"/>
    </source>
</evidence>
<evidence type="ECO:0000256" key="25">
    <source>
        <dbReference type="ARBA" id="ARBA00065668"/>
    </source>
</evidence>
<keyword evidence="16" id="KW-0564">Palmitate</keyword>
<dbReference type="CDD" id="cd22027">
    <property type="entry name" value="HMG-box_KMT2D"/>
    <property type="match status" value="1"/>
</dbReference>
<dbReference type="GO" id="GO:0032259">
    <property type="term" value="P:methylation"/>
    <property type="evidence" value="ECO:0007669"/>
    <property type="project" value="UniProtKB-KW"/>
</dbReference>
<feature type="compositionally biased region" description="Basic and acidic residues" evidence="28">
    <location>
        <begin position="1569"/>
        <end position="1580"/>
    </location>
</feature>
<dbReference type="PROSITE" id="PS50089">
    <property type="entry name" value="ZF_RING_2"/>
    <property type="match status" value="1"/>
</dbReference>
<feature type="compositionally biased region" description="Polar residues" evidence="28">
    <location>
        <begin position="1863"/>
        <end position="1880"/>
    </location>
</feature>
<dbReference type="GeneTree" id="ENSGT00940000156707"/>
<evidence type="ECO:0000256" key="24">
    <source>
        <dbReference type="ARBA" id="ARBA00058707"/>
    </source>
</evidence>
<evidence type="ECO:0000256" key="23">
    <source>
        <dbReference type="ARBA" id="ARBA00049353"/>
    </source>
</evidence>
<feature type="region of interest" description="Disordered" evidence="28">
    <location>
        <begin position="4221"/>
        <end position="4294"/>
    </location>
</feature>
<feature type="region of interest" description="Disordered" evidence="28">
    <location>
        <begin position="2516"/>
        <end position="2620"/>
    </location>
</feature>
<evidence type="ECO:0000256" key="12">
    <source>
        <dbReference type="ARBA" id="ARBA00022990"/>
    </source>
</evidence>
<dbReference type="SMART" id="SM00184">
    <property type="entry name" value="RING"/>
    <property type="match status" value="5"/>
</dbReference>
<keyword evidence="20" id="KW-0449">Lipoprotein</keyword>
<keyword evidence="10" id="KW-0862">Zinc</keyword>
<feature type="compositionally biased region" description="Low complexity" evidence="28">
    <location>
        <begin position="3799"/>
        <end position="3813"/>
    </location>
</feature>
<feature type="compositionally biased region" description="Basic and acidic residues" evidence="28">
    <location>
        <begin position="650"/>
        <end position="669"/>
    </location>
</feature>
<dbReference type="CDD" id="cd15489">
    <property type="entry name" value="PHD_SF"/>
    <property type="match status" value="1"/>
</dbReference>
<dbReference type="PROSITE" id="PS50868">
    <property type="entry name" value="POST_SET"/>
    <property type="match status" value="1"/>
</dbReference>
<feature type="region of interest" description="Disordered" evidence="28">
    <location>
        <begin position="1261"/>
        <end position="1366"/>
    </location>
</feature>
<dbReference type="InterPro" id="IPR013083">
    <property type="entry name" value="Znf_RING/FYVE/PHD"/>
</dbReference>
<keyword evidence="15" id="KW-0238">DNA-binding</keyword>
<dbReference type="PROSITE" id="PS51542">
    <property type="entry name" value="FYRN"/>
    <property type="match status" value="1"/>
</dbReference>
<feature type="domain" description="PHD-type" evidence="29">
    <location>
        <begin position="351"/>
        <end position="399"/>
    </location>
</feature>
<feature type="region of interest" description="Disordered" evidence="28">
    <location>
        <begin position="2758"/>
        <end position="2818"/>
    </location>
</feature>
<feature type="compositionally biased region" description="Low complexity" evidence="28">
    <location>
        <begin position="1316"/>
        <end position="1341"/>
    </location>
</feature>
<feature type="compositionally biased region" description="Polar residues" evidence="28">
    <location>
        <begin position="3418"/>
        <end position="3434"/>
    </location>
</feature>
<feature type="compositionally biased region" description="Low complexity" evidence="28">
    <location>
        <begin position="1668"/>
        <end position="1688"/>
    </location>
</feature>
<dbReference type="Pfam" id="PF00628">
    <property type="entry name" value="PHD"/>
    <property type="match status" value="4"/>
</dbReference>
<dbReference type="Ensembl" id="ENSLOCT00000009315.1">
    <property type="protein sequence ID" value="ENSLOCP00000009304.1"/>
    <property type="gene ID" value="ENSLOCG00000007661.1"/>
</dbReference>
<dbReference type="Pfam" id="PF05965">
    <property type="entry name" value="FYRC"/>
    <property type="match status" value="1"/>
</dbReference>
<evidence type="ECO:0000259" key="31">
    <source>
        <dbReference type="PROSITE" id="PS50280"/>
    </source>
</evidence>
<dbReference type="HOGENOM" id="CLU_000065_3_0_1"/>
<dbReference type="SUPFAM" id="SSF82199">
    <property type="entry name" value="SET domain"/>
    <property type="match status" value="1"/>
</dbReference>
<reference evidence="34" key="3">
    <citation type="submission" date="2025-09" db="UniProtKB">
        <authorList>
            <consortium name="Ensembl"/>
        </authorList>
    </citation>
    <scope>IDENTIFICATION</scope>
</reference>
<evidence type="ECO:0000256" key="27">
    <source>
        <dbReference type="PROSITE-ProRule" id="PRU00175"/>
    </source>
</evidence>
<evidence type="ECO:0000256" key="13">
    <source>
        <dbReference type="ARBA" id="ARBA00023015"/>
    </source>
</evidence>
<feature type="region of interest" description="Disordered" evidence="28">
    <location>
        <begin position="4394"/>
        <end position="4426"/>
    </location>
</feature>
<dbReference type="Pfam" id="PF13771">
    <property type="entry name" value="zf-HC5HC2H"/>
    <property type="match status" value="1"/>
</dbReference>
<evidence type="ECO:0000256" key="16">
    <source>
        <dbReference type="ARBA" id="ARBA00023139"/>
    </source>
</evidence>
<feature type="region of interest" description="Disordered" evidence="28">
    <location>
        <begin position="4484"/>
        <end position="4546"/>
    </location>
</feature>
<evidence type="ECO:0000256" key="1">
    <source>
        <dbReference type="ARBA" id="ARBA00004123"/>
    </source>
</evidence>
<feature type="compositionally biased region" description="Acidic residues" evidence="28">
    <location>
        <begin position="625"/>
        <end position="636"/>
    </location>
</feature>
<dbReference type="InterPro" id="IPR046341">
    <property type="entry name" value="SET_dom_sf"/>
</dbReference>
<dbReference type="InParanoid" id="W5MLP5"/>
<dbReference type="PANTHER" id="PTHR45888">
    <property type="entry name" value="HL01030P-RELATED"/>
    <property type="match status" value="1"/>
</dbReference>
<feature type="compositionally biased region" description="Basic and acidic residues" evidence="28">
    <location>
        <begin position="4223"/>
        <end position="4247"/>
    </location>
</feature>
<evidence type="ECO:0000256" key="3">
    <source>
        <dbReference type="ARBA" id="ARBA00022553"/>
    </source>
</evidence>
<comment type="subunit">
    <text evidence="25">Component of the MLL3 complex (also named ASCOM complex), at least composed of catalytic subunit KMT2C/MLL3, ASH2L, RBBP5, WDR5, NCOA6, DPY30, KDM6A, PAXIP1/PTIP, PAGR1 and alpha- and beta-tubulin. Forms a core complex with the evolutionary conserved subcomplex WRAD composed of WDR5, RBBP5, ASH2L/ASH2 and DPY30 subunits; WRAD differentially stimulates the methyltransferase activity. Interacts (via WIN motif) with WDR5.</text>
</comment>
<feature type="compositionally biased region" description="Low complexity" evidence="28">
    <location>
        <begin position="1591"/>
        <end position="1605"/>
    </location>
</feature>
<feature type="region of interest" description="Disordered" evidence="28">
    <location>
        <begin position="1"/>
        <end position="55"/>
    </location>
</feature>
<feature type="compositionally biased region" description="Basic and acidic residues" evidence="28">
    <location>
        <begin position="2523"/>
        <end position="2537"/>
    </location>
</feature>
<keyword evidence="2" id="KW-0488">Methylation</keyword>
<feature type="compositionally biased region" description="Low complexity" evidence="28">
    <location>
        <begin position="2587"/>
        <end position="2598"/>
    </location>
</feature>
<dbReference type="FunFam" id="3.30.40.10:FF:000095">
    <property type="entry name" value="Histone-lysine N-methyltransferase 2C"/>
    <property type="match status" value="1"/>
</dbReference>
<evidence type="ECO:0000256" key="10">
    <source>
        <dbReference type="ARBA" id="ARBA00022833"/>
    </source>
</evidence>
<dbReference type="InterPro" id="IPR019787">
    <property type="entry name" value="Znf_PHD-finger"/>
</dbReference>
<dbReference type="PANTHER" id="PTHR45888:SF2">
    <property type="entry name" value="HISTONE-LYSINE N-METHYLTRANSFERASE 2D"/>
    <property type="match status" value="1"/>
</dbReference>
<dbReference type="InterPro" id="IPR003889">
    <property type="entry name" value="FYrich_C"/>
</dbReference>
<feature type="compositionally biased region" description="Pro residues" evidence="28">
    <location>
        <begin position="4529"/>
        <end position="4546"/>
    </location>
</feature>
<dbReference type="InterPro" id="IPR011011">
    <property type="entry name" value="Znf_FYVE_PHD"/>
</dbReference>
<dbReference type="Bgee" id="ENSLOCG00000007661">
    <property type="expression patterns" value="Expressed in camera-type eye and 10 other cell types or tissues"/>
</dbReference>
<evidence type="ECO:0000256" key="4">
    <source>
        <dbReference type="ARBA" id="ARBA00022603"/>
    </source>
</evidence>
<feature type="region of interest" description="Disordered" evidence="28">
    <location>
        <begin position="1439"/>
        <end position="1480"/>
    </location>
</feature>
<evidence type="ECO:0000256" key="5">
    <source>
        <dbReference type="ARBA" id="ARBA00022679"/>
    </source>
</evidence>
<dbReference type="GO" id="GO:0042800">
    <property type="term" value="F:histone H3K4 methyltransferase activity"/>
    <property type="evidence" value="ECO:0000318"/>
    <property type="project" value="GO_Central"/>
</dbReference>
<feature type="region of interest" description="Disordered" evidence="28">
    <location>
        <begin position="4184"/>
        <end position="4209"/>
    </location>
</feature>
<dbReference type="FunFam" id="3.30.40.10:FF:000070">
    <property type="entry name" value="Histone-lysine N-methyltransferase"/>
    <property type="match status" value="1"/>
</dbReference>
<keyword evidence="12" id="KW-0007">Acetylation</keyword>
<feature type="compositionally biased region" description="Polar residues" evidence="28">
    <location>
        <begin position="3929"/>
        <end position="3960"/>
    </location>
</feature>
<feature type="compositionally biased region" description="Low complexity" evidence="28">
    <location>
        <begin position="1640"/>
        <end position="1659"/>
    </location>
</feature>
<feature type="region of interest" description="Disordered" evidence="28">
    <location>
        <begin position="3454"/>
        <end position="3479"/>
    </location>
</feature>
<keyword evidence="19" id="KW-0539">Nucleus</keyword>
<dbReference type="Gene3D" id="2.170.270.10">
    <property type="entry name" value="SET domain"/>
    <property type="match status" value="1"/>
</dbReference>
<dbReference type="SMART" id="SM00508">
    <property type="entry name" value="PostSET"/>
    <property type="match status" value="1"/>
</dbReference>
<feature type="compositionally biased region" description="Low complexity" evidence="28">
    <location>
        <begin position="3716"/>
        <end position="3733"/>
    </location>
</feature>
<evidence type="ECO:0000256" key="8">
    <source>
        <dbReference type="ARBA" id="ARBA00022737"/>
    </source>
</evidence>
<feature type="region of interest" description="Disordered" evidence="28">
    <location>
        <begin position="80"/>
        <end position="108"/>
    </location>
</feature>
<feature type="compositionally biased region" description="Basic residues" evidence="28">
    <location>
        <begin position="1165"/>
        <end position="1175"/>
    </location>
</feature>
<organism evidence="34 35">
    <name type="scientific">Lepisosteus oculatus</name>
    <name type="common">Spotted gar</name>
    <dbReference type="NCBI Taxonomy" id="7918"/>
    <lineage>
        <taxon>Eukaryota</taxon>
        <taxon>Metazoa</taxon>
        <taxon>Chordata</taxon>
        <taxon>Craniata</taxon>
        <taxon>Vertebrata</taxon>
        <taxon>Euteleostomi</taxon>
        <taxon>Actinopterygii</taxon>
        <taxon>Neopterygii</taxon>
        <taxon>Holostei</taxon>
        <taxon>Semionotiformes</taxon>
        <taxon>Lepisosteidae</taxon>
        <taxon>Lepisosteus</taxon>
    </lineage>
</organism>
<dbReference type="SUPFAM" id="SSF47095">
    <property type="entry name" value="HMG-box"/>
    <property type="match status" value="1"/>
</dbReference>
<dbReference type="InterPro" id="IPR001965">
    <property type="entry name" value="Znf_PHD"/>
</dbReference>
<dbReference type="InterPro" id="IPR003616">
    <property type="entry name" value="Post-SET_dom"/>
</dbReference>
<dbReference type="PROSITE" id="PS51805">
    <property type="entry name" value="EPHD"/>
    <property type="match status" value="2"/>
</dbReference>
<keyword evidence="17" id="KW-0010">Activator</keyword>
<evidence type="ECO:0000256" key="21">
    <source>
        <dbReference type="ARBA" id="ARBA00023315"/>
    </source>
</evidence>
<dbReference type="EMBL" id="AHAT01032524">
    <property type="status" value="NOT_ANNOTATED_CDS"/>
    <property type="molecule type" value="Genomic_DNA"/>
</dbReference>
<feature type="compositionally biased region" description="Low complexity" evidence="28">
    <location>
        <begin position="1920"/>
        <end position="1931"/>
    </location>
</feature>
<keyword evidence="14" id="KW-0175">Coiled coil</keyword>
<accession>W5MLP5</accession>
<dbReference type="CDD" id="cd15509">
    <property type="entry name" value="PHD1_KMT2C_like"/>
    <property type="match status" value="1"/>
</dbReference>
<dbReference type="GO" id="GO:0140945">
    <property type="term" value="F:histone H3K4 monomethyltransferase activity"/>
    <property type="evidence" value="ECO:0007669"/>
    <property type="project" value="UniProtKB-EC"/>
</dbReference>
<dbReference type="Pfam" id="PF00856">
    <property type="entry name" value="SET"/>
    <property type="match status" value="1"/>
</dbReference>
<feature type="compositionally biased region" description="Low complexity" evidence="28">
    <location>
        <begin position="1772"/>
        <end position="1784"/>
    </location>
</feature>
<name>W5MLP5_LEPOC</name>
<dbReference type="FunFam" id="2.170.270.10:FF:000003">
    <property type="entry name" value="Histone-lysine N-methyltransferase"/>
    <property type="match status" value="1"/>
</dbReference>
<feature type="region of interest" description="Disordered" evidence="28">
    <location>
        <begin position="2313"/>
        <end position="2500"/>
    </location>
</feature>
<dbReference type="SMART" id="SM00398">
    <property type="entry name" value="HMG"/>
    <property type="match status" value="1"/>
</dbReference>
<feature type="compositionally biased region" description="Basic residues" evidence="28">
    <location>
        <begin position="740"/>
        <end position="753"/>
    </location>
</feature>
<keyword evidence="35" id="KW-1185">Reference proteome</keyword>
<dbReference type="SMART" id="SM00541">
    <property type="entry name" value="FYRN"/>
    <property type="match status" value="1"/>
</dbReference>
<feature type="compositionally biased region" description="Pro residues" evidence="28">
    <location>
        <begin position="4192"/>
        <end position="4206"/>
    </location>
</feature>
<evidence type="ECO:0000259" key="29">
    <source>
        <dbReference type="PROSITE" id="PS50016"/>
    </source>
</evidence>
<feature type="compositionally biased region" description="Polar residues" evidence="28">
    <location>
        <begin position="679"/>
        <end position="691"/>
    </location>
</feature>
<dbReference type="CDD" id="cd15513">
    <property type="entry name" value="PHD5_KMT2C_like"/>
    <property type="match status" value="1"/>
</dbReference>
<evidence type="ECO:0000256" key="6">
    <source>
        <dbReference type="ARBA" id="ARBA00022691"/>
    </source>
</evidence>
<feature type="compositionally biased region" description="Basic residues" evidence="28">
    <location>
        <begin position="1059"/>
        <end position="1068"/>
    </location>
</feature>
<feature type="compositionally biased region" description="Basic and acidic residues" evidence="28">
    <location>
        <begin position="1294"/>
        <end position="1307"/>
    </location>
</feature>
<keyword evidence="6" id="KW-0949">S-adenosyl-L-methionine</keyword>
<feature type="domain" description="PHD-type" evidence="29">
    <location>
        <begin position="828"/>
        <end position="881"/>
    </location>
</feature>
<dbReference type="GO" id="GO:0008270">
    <property type="term" value="F:zinc ion binding"/>
    <property type="evidence" value="ECO:0007669"/>
    <property type="project" value="UniProtKB-KW"/>
</dbReference>
<reference evidence="34" key="2">
    <citation type="submission" date="2025-08" db="UniProtKB">
        <authorList>
            <consortium name="Ensembl"/>
        </authorList>
    </citation>
    <scope>IDENTIFICATION</scope>
</reference>
<evidence type="ECO:0000256" key="18">
    <source>
        <dbReference type="ARBA" id="ARBA00023163"/>
    </source>
</evidence>
<feature type="compositionally biased region" description="Basic and acidic residues" evidence="28">
    <location>
        <begin position="4414"/>
        <end position="4426"/>
    </location>
</feature>
<keyword evidence="4" id="KW-0489">Methyltransferase</keyword>
<dbReference type="GO" id="GO:0044666">
    <property type="term" value="C:MLL3/4 complex"/>
    <property type="evidence" value="ECO:0000318"/>
    <property type="project" value="GO_Central"/>
</dbReference>
<evidence type="ECO:0000259" key="33">
    <source>
        <dbReference type="PROSITE" id="PS51805"/>
    </source>
</evidence>
<feature type="region of interest" description="Disordered" evidence="28">
    <location>
        <begin position="4082"/>
        <end position="4121"/>
    </location>
</feature>
<feature type="region of interest" description="Disordered" evidence="28">
    <location>
        <begin position="3358"/>
        <end position="3439"/>
    </location>
</feature>
<feature type="region of interest" description="Disordered" evidence="28">
    <location>
        <begin position="482"/>
        <end position="777"/>
    </location>
</feature>
<comment type="subcellular location">
    <subcellularLocation>
        <location evidence="1">Nucleus</location>
    </subcellularLocation>
</comment>
<feature type="compositionally biased region" description="Basic and acidic residues" evidence="28">
    <location>
        <begin position="1081"/>
        <end position="1095"/>
    </location>
</feature>
<keyword evidence="9 27" id="KW-0863">Zinc-finger</keyword>
<dbReference type="Gene3D" id="3.30.40.10">
    <property type="entry name" value="Zinc/RING finger domain, C3HC4 (zinc finger)"/>
    <property type="match status" value="6"/>
</dbReference>
<dbReference type="EMBL" id="AHAT01032525">
    <property type="status" value="NOT_ANNOTATED_CDS"/>
    <property type="molecule type" value="Genomic_DNA"/>
</dbReference>
<feature type="domain" description="SET" evidence="31">
    <location>
        <begin position="5002"/>
        <end position="5118"/>
    </location>
</feature>
<feature type="region of interest" description="Disordered" evidence="28">
    <location>
        <begin position="2679"/>
        <end position="2707"/>
    </location>
</feature>
<feature type="compositionally biased region" description="Acidic residues" evidence="28">
    <location>
        <begin position="2466"/>
        <end position="2475"/>
    </location>
</feature>
<dbReference type="STRING" id="7918.ENSLOCP00000009304"/>
<dbReference type="EC" id="2.1.1.364" evidence="22"/>
<protein>
    <recommendedName>
        <fullName evidence="26">Histone-lysine N-methyltransferase 2C</fullName>
        <ecNumber evidence="22">2.1.1.364</ecNumber>
    </recommendedName>
</protein>
<dbReference type="InterPro" id="IPR003888">
    <property type="entry name" value="FYrich_N"/>
</dbReference>
<feature type="region of interest" description="Disordered" evidence="28">
    <location>
        <begin position="3130"/>
        <end position="3162"/>
    </location>
</feature>
<feature type="region of interest" description="Disordered" evidence="28">
    <location>
        <begin position="419"/>
        <end position="459"/>
    </location>
</feature>
<keyword evidence="7" id="KW-0479">Metal-binding</keyword>
<comment type="catalytic activity">
    <reaction evidence="23">
        <text>L-lysyl(4)-[histone H3] + S-adenosyl-L-methionine = N(6)-methyl-L-lysyl(4)-[histone H3] + S-adenosyl-L-homocysteine + H(+)</text>
        <dbReference type="Rhea" id="RHEA:60264"/>
        <dbReference type="Rhea" id="RHEA-COMP:15543"/>
        <dbReference type="Rhea" id="RHEA-COMP:15547"/>
        <dbReference type="ChEBI" id="CHEBI:15378"/>
        <dbReference type="ChEBI" id="CHEBI:29969"/>
        <dbReference type="ChEBI" id="CHEBI:57856"/>
        <dbReference type="ChEBI" id="CHEBI:59789"/>
        <dbReference type="ChEBI" id="CHEBI:61929"/>
        <dbReference type="EC" id="2.1.1.364"/>
    </reaction>
    <physiologicalReaction direction="left-to-right" evidence="23">
        <dbReference type="Rhea" id="RHEA:60265"/>
    </physiologicalReaction>
</comment>
<evidence type="ECO:0000256" key="11">
    <source>
        <dbReference type="ARBA" id="ARBA00022853"/>
    </source>
</evidence>
<feature type="domain" description="RING-type" evidence="30">
    <location>
        <begin position="226"/>
        <end position="271"/>
    </location>
</feature>
<keyword evidence="18" id="KW-0804">Transcription</keyword>
<dbReference type="PROSITE" id="PS51543">
    <property type="entry name" value="FYRC"/>
    <property type="match status" value="1"/>
</dbReference>
<dbReference type="SMART" id="SM00542">
    <property type="entry name" value="FYRC"/>
    <property type="match status" value="1"/>
</dbReference>
<dbReference type="GO" id="GO:0016746">
    <property type="term" value="F:acyltransferase activity"/>
    <property type="evidence" value="ECO:0007669"/>
    <property type="project" value="UniProtKB-KW"/>
</dbReference>
<feature type="compositionally biased region" description="Low complexity" evidence="28">
    <location>
        <begin position="3360"/>
        <end position="3391"/>
    </location>
</feature>
<dbReference type="PROSITE" id="PS50280">
    <property type="entry name" value="SET"/>
    <property type="match status" value="1"/>
</dbReference>
<dbReference type="GO" id="GO:0003677">
    <property type="term" value="F:DNA binding"/>
    <property type="evidence" value="ECO:0007669"/>
    <property type="project" value="UniProtKB-KW"/>
</dbReference>
<feature type="compositionally biased region" description="Pro residues" evidence="28">
    <location>
        <begin position="2074"/>
        <end position="2083"/>
    </location>
</feature>
<keyword evidence="21" id="KW-0012">Acyltransferase</keyword>
<dbReference type="Gene3D" id="1.10.30.10">
    <property type="entry name" value="High mobility group box domain"/>
    <property type="match status" value="1"/>
</dbReference>
<feature type="region of interest" description="Disordered" evidence="28">
    <location>
        <begin position="3668"/>
        <end position="3733"/>
    </location>
</feature>
<evidence type="ECO:0000313" key="34">
    <source>
        <dbReference type="Ensembl" id="ENSLOCP00000009304.1"/>
    </source>
</evidence>
<evidence type="ECO:0000256" key="15">
    <source>
        <dbReference type="ARBA" id="ARBA00023125"/>
    </source>
</evidence>
<evidence type="ECO:0000256" key="20">
    <source>
        <dbReference type="ARBA" id="ARBA00023288"/>
    </source>
</evidence>
<evidence type="ECO:0000313" key="35">
    <source>
        <dbReference type="Proteomes" id="UP000018468"/>
    </source>
</evidence>
<dbReference type="InterPro" id="IPR036910">
    <property type="entry name" value="HMG_box_dom_sf"/>
</dbReference>
<feature type="compositionally biased region" description="Basic and acidic residues" evidence="28">
    <location>
        <begin position="3909"/>
        <end position="3926"/>
    </location>
</feature>
<feature type="compositionally biased region" description="Pro residues" evidence="28">
    <location>
        <begin position="2351"/>
        <end position="2361"/>
    </location>
</feature>
<dbReference type="eggNOG" id="KOG4443">
    <property type="taxonomic scope" value="Eukaryota"/>
</dbReference>
<dbReference type="FunFam" id="3.30.40.10:FF:000080">
    <property type="entry name" value="Histone-lysine N-methyltransferase 2C"/>
    <property type="match status" value="1"/>
</dbReference>
<feature type="compositionally biased region" description="Polar residues" evidence="28">
    <location>
        <begin position="430"/>
        <end position="443"/>
    </location>
</feature>
<dbReference type="SMART" id="SM00249">
    <property type="entry name" value="PHD"/>
    <property type="match status" value="8"/>
</dbReference>
<feature type="domain" description="PHD-type" evidence="29">
    <location>
        <begin position="270"/>
        <end position="320"/>
    </location>
</feature>
<evidence type="ECO:0000256" key="7">
    <source>
        <dbReference type="ARBA" id="ARBA00022723"/>
    </source>
</evidence>
<feature type="compositionally biased region" description="Basic and acidic residues" evidence="28">
    <location>
        <begin position="1213"/>
        <end position="1222"/>
    </location>
</feature>
<feature type="compositionally biased region" description="Low complexity" evidence="28">
    <location>
        <begin position="2855"/>
        <end position="2865"/>
    </location>
</feature>
<reference evidence="35" key="1">
    <citation type="submission" date="2011-12" db="EMBL/GenBank/DDBJ databases">
        <title>The Draft Genome of Lepisosteus oculatus.</title>
        <authorList>
            <consortium name="The Broad Institute Genome Assembly &amp; Analysis Group"/>
            <consortium name="Computational R&amp;D Group"/>
            <consortium name="and Sequencing Platform"/>
            <person name="Di Palma F."/>
            <person name="Alfoldi J."/>
            <person name="Johnson J."/>
            <person name="Berlin A."/>
            <person name="Gnerre S."/>
            <person name="Jaffe D."/>
            <person name="MacCallum I."/>
            <person name="Young S."/>
            <person name="Walker B.J."/>
            <person name="Lander E.S."/>
            <person name="Lindblad-Toh K."/>
        </authorList>
    </citation>
    <scope>NUCLEOTIDE SEQUENCE [LARGE SCALE GENOMIC DNA]</scope>
</reference>
<feature type="region of interest" description="Disordered" evidence="28">
    <location>
        <begin position="2840"/>
        <end position="2865"/>
    </location>
</feature>
<proteinExistence type="predicted"/>
<dbReference type="OMA" id="CAVWSAG"/>
<sequence length="5142" mass="553908">MAEQKSNCEENDSETAADDSAPPEQPVLSEGEPNPTPAEETPKMAGETPAPPMEDGRSCALCNCEDRSLYGQRELRLFAPSADRPPLPHAATASSSDPPAGCAGPGADDLDTIGFPELTAPASLFNDTGHCWVHHWCAAWSEGVRRANGQELENVDGAVISGIQQRCEYCRRLGATIRCQSEGCRRFYHFPCAAASGSFQSMKQLALLCPEHIEKAVDIAGEDSRCAVCDSAGELSGLLFCTGCGTHYHAACLEISATPLQRAGWQCPECKVCQTCRQPGEDSMMLVCDACDKGYHTFCLQPAMDSVPSDPWKCRRCRVCSECGTRGSSSLGSAQWFDNYSVCENCHRLRSSVCSACKKTEPAASLRSCQSCNGWVHIECASLSDPQGDKYTCTLCQASPSGGTVETDTPMELGTEADAEEPMAEEGSHLDTSALPQEQPSTVSESTGNEGSHGETGGGCCPLRLQSVVLEGSLLLSFFKKGGESKESEPHPVVAVGEDDAKNEETQNPPSRDGSPAATAAVATGSSKEQQEAEPSPALESVPEEEGKASDEGACPSHTPVQDKAATPSPEAPPPDIQGEEPVAVAMEEMGTETQEPKEAMPQTSPASPKEAPPAVEMDMGAVPSEEEEEEEEEEPAGDKELPMEELPVEEGKVKQEPEQREAEGEAGAKPELFLDEMSNLSHGDGSSSGFLGSPGEPDSQSISLDLSLVPAGRARSDSLLTETDDSLPFDTLKAEGDKAKRRGSPGRSRVKQGRSSSFPGKRRPRGGGSGRGRGRSRLKAMASCIEAFLQSMDTDTGLGKEEDEDEDDTMQNTVVLFSNTDKFVLLQDMCVVCGSFGLGVEGQLLACAQCAQCYHPYCVNSKITKVMLVKGWRCLECIVCEVCGKASDPARLLLCDDCDVSYHTYCLDPPLHTVPKGGWKCKWCVCCMQCGASSPGFHCEWQNNYTHCAPCASLVTCPVCRENFMEEELLLQCQHCDRWMHAVCESLYTEDEVEQASDEGFTCTACSPYVPKPVVVMETPVVTPVKVKEPEPQFYRLEGVWLTETGMSLLRSISMSPLHKRRQRRSRMGVLCGEAGPDGLELKEGDGEGDEVKGAGESMDCEPKLEAPGSPDREGGPERETGPEGCADGCAEGEGMKGGVEETEEGKKRKRKPYRPGIGGFMVRQRKSHTRMKKGLVLPLAGETTADGPITEKTADEAGPPDTPVDGPPDLKAAEPEGEQAKKRRGRKKSKLEDMFPAYLQEAFFGKMLLDLSRKAILPTAGQREDPTALSAAPSALGPGERETVPEPGEETEGAKEDSEQLKTEEGLGSEARGDGAASTGATGAQQPSTPKDSTSTTPGGAAGSGADKMSEGLPQGVESQDSEQFFRKVLGVSDGAALGGTLQAPMRPMLDAGQGELNPGALQQRAFLPAGSISGSLPSAAMMDSFPALSQSPFFDSRDRAGLFSPDQMDTDSPWATPSTPSTPPTPTEQESDGLSYNQRSLQRWEKDEELGEMSTISPVLYANLNFPSLKQEYPDWSSRCKQIMKIWRKVSAADKVPYLQKAKDNRAAQRINKAQKQAESQVCRPVKMEGRKGERPNLHLQIPPPPSASLSTPSQPSSAESPFPFPPDPGSAFFPAEGPLKTPSSGDSRGDPFAKLPHQSPHSHPHPYSNPSTPYSQPASSPLQVAPSSGFPPAGPQGAPQVRPPSLGSLDPQMGTPGTPRRPQPTDPFLRPQQQLQQTPQEPLAPPESPRSRPGGPGDSPLMSPPPAHFGDPFRNQQAPLRQEFGGTPSRSPSASSSSPAGLGLQRTDLMGVPSPHSSSAGRQDFGTGSPAAMGFPESGEGKGGTGLFKAPLTPRAHQGEAANPPQGCFPTGAPVHPSASPNHPSESYRRSPSTPFSDPYAQPPLTPRPQSGDGCSPVPQRPPLPLQEPYARVPASPQSHSSSSQSPLTPGALSNDAFSVHSPATPRFQSPDPYSRPPSRPQSRDPFAPLHKPPRPPSATAEGNAGYRGSPHLSQPPPPQAVGDPLSGKPPGPPAFSRSPNMGVFPASQSQQRMPFGDAVPPQPHPQALNASGFPSRLQPGPGTPETFTPRPPEAPMCRPPERRDDAPAVSNPQELPDLSLGQDPSLVGLSQSELEKHRQRQRLRELLIRQQMQRHSLRQEKEAAAASNGATSWTGDATVYQPDKTQRAPPPYPSIQERTAVTGGVSAMTGKLAPPLGSLDDKMSRPPPPGTPAMLDPSALRQPVPSTSQGFYPRSPFLVQWQGQAGGLRRFPQPSSLETGAPRHPVNIPVSGIQGLPNPRALAPGPGGEPMQGSHIPVAQQFIELRHNAQRLPLGTQFVPRGTPPQPRPRLYGPPQELGTPFAQPTLPPPPPPSLVPPAEGVRESRLGLQPGALSLMLPQQSTVPSPQPQQQAQIPNQPSGPSPHPHTHTQPELPPTEAGGVPQVTPSNPAVPRPCRLDLPEPDLDDAFVSKGLGGTGGEGGEDDVDDLATLDLDPDKGDDDLGNLDSLETTDPHLDDLLKCDEFDLLAYTDPELDQGDPKDAFSDQLRLVEAESEVPGPSLSATTPDVKVEPKPGPILPGQDPLMGSAASAPSLPTPSAAPLPSASLDPSSLQTPTCSYEGKPQQQQQPAVPPVVKDEVGEAVSRLLGGSTPAAKPSNGISPHTVATAASLSSVRLGGVSYSLPGQVDPLSFTSATPLPHADLDEDPLGLPDGGGQHSPAVDLDKVESSLEASELPLLIQDLLEHEKKELQKQQQQQQQLNSLHQGAMNTHMHSIPQQQQQPQPPQAQPQVLLQSQHHRTPPHGLMGQQFQPGMMPRPPHIMSPQQQQQQQQQRLLGAAMPPPSHVAMAQSQGMMGAGQPGGHPHAVNPQQQQQPQMVKQPQLANSFLPDTDLDKFAADDIMDPIAKAKMVALKGIKRVMAQGNIAMAPGINRQQVSLLAQRLAGAPGASDLQSRLPAGPVKEGEGSEPTQARPNPPQFVQGIINDAEQHQYEEWLLHTQQLLQMQLKFLEEQIGVHRKSRKALCAKQRTAKKAGREFPEADAEKLKLVTEQQSKIQKQLDQVRKQQKEHTNLMTEYRNKQQQHQQGSGILAPGPSTQGPRLVAKLPGQLMAGQQGAPLLGQQPVRMPPLGMNVAGQQGQPFPGGAQTPHPGALGAATPVPSGGYFPQGAGAPGPDARLLQERQMQLQHRMQLVQKMQQQQQQGMMGQLPMPQQAQQPGILGQQPGGVVGQPQQGIMGNPMMAQQQPPQQQGMMGPQQLVSNQQGQVQAPQGMIGNQPLAQAQQSIMAGQQIGQTPGIMGNQQGMMGSQQVLLQQQRAQGLMAQQGIQRPLGPQQQALRGPQGLSQLTPQQQNVLAQRMLLSQQQHNAAKNLAHLQQQQQMHQLQQQHLQQQQQSFLNQSSQQQDSGGGQSLPLEPQGQNSSPKEVGLLSPRPQQQGPSTPVHIQQPGSAGDHHGAVLQQQTHIYMGQQQSLQQQQPPNPSTTPAPQQQHSYLGGQQTGMLSQAQQQQQLALQRQNSLGGEKPGLITIKQEGQQMCYMAQQQGTILGQKPGPQPQGMVGQQNMGVMGQQQVQQKQAMMGQMAMGQQVVRGQQGMMGQRTGGSVATMGQVQASLSLQNYIAQNPQLRHLPPQQQIQAILAQRQLQQGQMLRQAANQGQVQLQGQQGQGQQVPSNDQRMQGLMSQQQQFHQGALVQQGASGSPQQQGVIGSPQQQQPGIMGQSAVPQQMTPQAQPQHGLPTQQQQAMQHTMMTQQQLQQQLQQKAARSQTPVQQGMMGQVNVPSQGCLIRPMSPRQALGHSSPGDPLCVQQQSTQALHYQQLIQKQQQHPPHTAASSPFQAPQIPGCSPARAVCPAPSARVAKREPGTLTPSNPGSASAETERNLGQSDPAGTKAAQTADANRPVDQPGLKSECQPAGNAVGEDADTKERHPNGPSPQKEELQQPAGQGSESQTPQAPTGSGSSDSLYSITLQNIKQEPGEVQCDGVGPGAEGRTGAIKRESNGEPVGLHPTTAAGSGSTVIPSSPDNPAAPPGPPGSTGPRSETGQQLLQKLLRTKNLQLAAQRPSDGIHSEINGHINSKLALLEQKLQATPRNMEDLQSITKKPAGAKPKRTPKSGDRVANSRKKTKKEEMGKSTEALMKHLKQQELSLLPLMEPSIAANLDLFSPFGSSPANGKAQLKGSFGNAVLDNIPDYYSQLLTKNNLSNPPTPPSSLPPTPPPSVQHKLLNGVTAVEELTEGQKEPDAPSEAEEPKDSAAEEVKSMDLLAALPTPPHNQNEDIRMESDEDSDAPDSIVPASSPESVLGDEAPRFPLLGDARLEESERAFSPVIPIIPRTSIPVFPDKPFEFPEHGKVAPRSSLWDKAKGSEVSVTFTLSAAAAKNLNTVMVAVAQLLHMRMPVSYEVAFPQSPGRGAAEPGKPAPDSSAPDEPTKEERPTQEKADWLKQFDVSLPGCTLKKQVDILSLIKQECPEPEQKPVQHCYTANVSNLDVRHLPIIPVEASPPQSPSPPPPPPPAPAVPPDVQPTSPSPASLADAVKPEPEPEPILAPPPPPLASVPAAPTPALPANTPALIPAPEAPKLVKQRGRPASEDEEVRPKVKKWKGLRWKRLQLLITIRKAGSRRESAREISELMERLRITLRPDVLPRDLRKCCFCHEEGDGATDGPARLLNIDLDLWVHLNCALWSTEVYETQGGALINVEVALRRGLRTRCAYCQKTGATNSCNRLRCPNVYHFACAIRARCMFFKDKTMLCTQHKLKGPSEEELSSFAVFRRVYIERDEVKQIASILQRGDRIHMFRVGGLIFHAVGQLLPSQMAAFHSSSAIFPVGYEATRIYWSTRLPNRRCCYRCRISEEDGRPLFEVRVLEQGHEDLLLRESSPQALWDRVVEQVARLRQEAEMLKLFTDHVKGEEMYGLTVHAVLRITESLPGVENCQNYVFRYGRHPLMELPLMINPTGCARSEPKILTHFKRPHTLNSTSMSKAYQSTFTGEINTPYSKQFVHSKSSQYRRLKTEWKNNVYLARSRIQGLGLYAAKDLEKHTMVIEYIGTIIRNEVANRREKIYEEQNRGIYMFRINNEHVIDATLTGGPARYVNHSCAPNCVAEVVTFDKEDKIIIISSRRIPKGEELTYDYQFDFEDDQHKIPCHCGAWNCRKWMN</sequence>
<dbReference type="CDD" id="cd19171">
    <property type="entry name" value="SET_KMT2C_2D"/>
    <property type="match status" value="1"/>
</dbReference>
<dbReference type="InterPro" id="IPR009071">
    <property type="entry name" value="HMG_box_dom"/>
</dbReference>
<feature type="region of interest" description="Disordered" evidence="28">
    <location>
        <begin position="3771"/>
        <end position="4031"/>
    </location>
</feature>
<feature type="region of interest" description="Disordered" evidence="28">
    <location>
        <begin position="2252"/>
        <end position="2299"/>
    </location>
</feature>
<feature type="compositionally biased region" description="Polar residues" evidence="28">
    <location>
        <begin position="3853"/>
        <end position="3871"/>
    </location>
</feature>
<dbReference type="Pfam" id="PF05964">
    <property type="entry name" value="FYRN"/>
    <property type="match status" value="1"/>
</dbReference>
<evidence type="ECO:0000256" key="19">
    <source>
        <dbReference type="ARBA" id="ARBA00023242"/>
    </source>
</evidence>
<feature type="domain" description="PHD-type" evidence="29">
    <location>
        <begin position="955"/>
        <end position="1010"/>
    </location>
</feature>
<dbReference type="InterPro" id="IPR001214">
    <property type="entry name" value="SET_dom"/>
</dbReference>
<dbReference type="FunFam" id="3.30.40.10:FF:000002">
    <property type="entry name" value="Histone-lysine N-methyltransferase"/>
    <property type="match status" value="1"/>
</dbReference>
<feature type="domain" description="Post-SET" evidence="32">
    <location>
        <begin position="5126"/>
        <end position="5142"/>
    </location>
</feature>
<dbReference type="SUPFAM" id="SSF57903">
    <property type="entry name" value="FYVE/PHD zinc finger"/>
    <property type="match status" value="6"/>
</dbReference>
<keyword evidence="8" id="KW-0677">Repeat</keyword>
<feature type="compositionally biased region" description="Basic and acidic residues" evidence="28">
    <location>
        <begin position="1102"/>
        <end position="1123"/>
    </location>
</feature>
<evidence type="ECO:0000259" key="30">
    <source>
        <dbReference type="PROSITE" id="PS50089"/>
    </source>
</evidence>
<feature type="region of interest" description="Disordered" evidence="28">
    <location>
        <begin position="1555"/>
        <end position="2119"/>
    </location>
</feature>
<dbReference type="Proteomes" id="UP000018468">
    <property type="component" value="Linkage group LG4"/>
</dbReference>
<feature type="domain" description="PHD-type" evidence="29">
    <location>
        <begin position="223"/>
        <end position="273"/>
    </location>
</feature>
<feature type="region of interest" description="Disordered" evidence="28">
    <location>
        <begin position="3065"/>
        <end position="3084"/>
    </location>
</feature>
<feature type="compositionally biased region" description="Low complexity" evidence="28">
    <location>
        <begin position="1710"/>
        <end position="1725"/>
    </location>
</feature>
<dbReference type="GO" id="GO:0003713">
    <property type="term" value="F:transcription coactivator activity"/>
    <property type="evidence" value="ECO:0000318"/>
    <property type="project" value="GO_Central"/>
</dbReference>
<feature type="region of interest" description="Disordered" evidence="28">
    <location>
        <begin position="1059"/>
        <end position="1234"/>
    </location>
</feature>
<evidence type="ECO:0000256" key="17">
    <source>
        <dbReference type="ARBA" id="ARBA00023159"/>
    </source>
</evidence>
<evidence type="ECO:0000256" key="9">
    <source>
        <dbReference type="ARBA" id="ARBA00022771"/>
    </source>
</evidence>
<dbReference type="FunFam" id="1.10.30.10:FF:000009">
    <property type="entry name" value="Histone-lysine N-methyltransferase"/>
    <property type="match status" value="1"/>
</dbReference>
<dbReference type="GO" id="GO:0045944">
    <property type="term" value="P:positive regulation of transcription by RNA polymerase II"/>
    <property type="evidence" value="ECO:0000318"/>
    <property type="project" value="GO_Central"/>
</dbReference>
<feature type="region of interest" description="Disordered" evidence="28">
    <location>
        <begin position="2933"/>
        <end position="2963"/>
    </location>
</feature>
<dbReference type="InterPro" id="IPR034732">
    <property type="entry name" value="EPHD"/>
</dbReference>
<feature type="domain" description="PHD-type" evidence="33">
    <location>
        <begin position="98"/>
        <end position="213"/>
    </location>
</feature>
<feature type="compositionally biased region" description="Low complexity" evidence="28">
    <location>
        <begin position="3668"/>
        <end position="3707"/>
    </location>
</feature>
<feature type="compositionally biased region" description="Low complexity" evidence="28">
    <location>
        <begin position="2384"/>
        <end position="2403"/>
    </location>
</feature>
<dbReference type="InterPro" id="IPR001841">
    <property type="entry name" value="Znf_RING"/>
</dbReference>
<dbReference type="PROSITE" id="PS50016">
    <property type="entry name" value="ZF_PHD_2"/>
    <property type="match status" value="6"/>
</dbReference>
<feature type="domain" description="PHD-type" evidence="29">
    <location>
        <begin position="878"/>
        <end position="928"/>
    </location>
</feature>
<keyword evidence="3" id="KW-0597">Phosphoprotein</keyword>
<evidence type="ECO:0000256" key="26">
    <source>
        <dbReference type="ARBA" id="ARBA00072631"/>
    </source>
</evidence>
<feature type="compositionally biased region" description="Pro residues" evidence="28">
    <location>
        <begin position="4489"/>
        <end position="4508"/>
    </location>
</feature>
<dbReference type="Gene3D" id="3.30.160.360">
    <property type="match status" value="1"/>
</dbReference>
<evidence type="ECO:0000256" key="14">
    <source>
        <dbReference type="ARBA" id="ARBA00023054"/>
    </source>
</evidence>
<feature type="compositionally biased region" description="Pro residues" evidence="28">
    <location>
        <begin position="4013"/>
        <end position="4022"/>
    </location>
</feature>
<evidence type="ECO:0000259" key="32">
    <source>
        <dbReference type="PROSITE" id="PS50868"/>
    </source>
</evidence>
<evidence type="ECO:0000256" key="2">
    <source>
        <dbReference type="ARBA" id="ARBA00022481"/>
    </source>
</evidence>
<dbReference type="Pfam" id="PF13832">
    <property type="entry name" value="zf-HC5HC2H_2"/>
    <property type="match status" value="1"/>
</dbReference>
<evidence type="ECO:0000256" key="28">
    <source>
        <dbReference type="SAM" id="MobiDB-lite"/>
    </source>
</evidence>
<dbReference type="SMART" id="SM00317">
    <property type="entry name" value="SET"/>
    <property type="match status" value="1"/>
</dbReference>
<keyword evidence="13" id="KW-0805">Transcription regulation</keyword>
<comment type="function">
    <text evidence="24">Histone methyltransferase that catalyzes methyl group transfer from S-adenosyl-L-methionine to the epsilon-amino group of 'Lys-4' of histone H3 (H3K4). Part of chromatin remodeling machinery predominantly forms H3K4me1 methylation marks at active chromatin sites where transcription and DNA repair take place. Likely plays a redundant role with KMT2D in enriching H3K4me1 mark on primed and active enhancer elements.</text>
</comment>
<keyword evidence="5" id="KW-0808">Transferase</keyword>
<dbReference type="FunFam" id="3.30.40.10:FF:001142">
    <property type="entry name" value="Histone-lysine N-methyltransferase"/>
    <property type="match status" value="1"/>
</dbReference>